<dbReference type="Proteomes" id="UP000054771">
    <property type="component" value="Unassembled WGS sequence"/>
</dbReference>
<dbReference type="GO" id="GO:0008270">
    <property type="term" value="F:zinc ion binding"/>
    <property type="evidence" value="ECO:0007669"/>
    <property type="project" value="InterPro"/>
</dbReference>
<evidence type="ECO:0000313" key="9">
    <source>
        <dbReference type="Proteomes" id="UP000054771"/>
    </source>
</evidence>
<evidence type="ECO:0000256" key="6">
    <source>
        <dbReference type="SAM" id="MobiDB-lite"/>
    </source>
</evidence>
<dbReference type="Gene3D" id="4.10.240.10">
    <property type="entry name" value="Zn(2)-C6 fungal-type DNA-binding domain"/>
    <property type="match status" value="1"/>
</dbReference>
<evidence type="ECO:0000259" key="7">
    <source>
        <dbReference type="PROSITE" id="PS50048"/>
    </source>
</evidence>
<dbReference type="CDD" id="cd12148">
    <property type="entry name" value="fungal_TF_MHR"/>
    <property type="match status" value="1"/>
</dbReference>
<dbReference type="SMART" id="SM00906">
    <property type="entry name" value="Fungal_trans"/>
    <property type="match status" value="1"/>
</dbReference>
<dbReference type="PANTHER" id="PTHR47425">
    <property type="entry name" value="FARB-RELATED"/>
    <property type="match status" value="1"/>
</dbReference>
<protein>
    <recommendedName>
        <fullName evidence="7">Zn(2)-C6 fungal-type domain-containing protein</fullName>
    </recommendedName>
</protein>
<dbReference type="GO" id="GO:0003677">
    <property type="term" value="F:DNA binding"/>
    <property type="evidence" value="ECO:0007669"/>
    <property type="project" value="UniProtKB-KW"/>
</dbReference>
<dbReference type="PROSITE" id="PS00463">
    <property type="entry name" value="ZN2_CY6_FUNGAL_1"/>
    <property type="match status" value="1"/>
</dbReference>
<dbReference type="InterPro" id="IPR001138">
    <property type="entry name" value="Zn2Cys6_DnaBD"/>
</dbReference>
<dbReference type="STRING" id="454130.A0A0U5GQG5"/>
<dbReference type="InterPro" id="IPR036864">
    <property type="entry name" value="Zn2-C6_fun-type_DNA-bd_sf"/>
</dbReference>
<feature type="region of interest" description="Disordered" evidence="6">
    <location>
        <begin position="743"/>
        <end position="788"/>
    </location>
</feature>
<dbReference type="EMBL" id="CDMC01000003">
    <property type="protein sequence ID" value="CEL03028.1"/>
    <property type="molecule type" value="Genomic_DNA"/>
</dbReference>
<evidence type="ECO:0000256" key="1">
    <source>
        <dbReference type="ARBA" id="ARBA00022723"/>
    </source>
</evidence>
<gene>
    <name evidence="8" type="ORF">ASPCAL04187</name>
</gene>
<dbReference type="SMART" id="SM00066">
    <property type="entry name" value="GAL4"/>
    <property type="match status" value="1"/>
</dbReference>
<accession>A0A0U5GQG5</accession>
<dbReference type="GO" id="GO:0000981">
    <property type="term" value="F:DNA-binding transcription factor activity, RNA polymerase II-specific"/>
    <property type="evidence" value="ECO:0007669"/>
    <property type="project" value="InterPro"/>
</dbReference>
<dbReference type="SUPFAM" id="SSF57701">
    <property type="entry name" value="Zn2/Cys6 DNA-binding domain"/>
    <property type="match status" value="1"/>
</dbReference>
<evidence type="ECO:0000256" key="5">
    <source>
        <dbReference type="ARBA" id="ARBA00023242"/>
    </source>
</evidence>
<organism evidence="8 9">
    <name type="scientific">Aspergillus calidoustus</name>
    <dbReference type="NCBI Taxonomy" id="454130"/>
    <lineage>
        <taxon>Eukaryota</taxon>
        <taxon>Fungi</taxon>
        <taxon>Dikarya</taxon>
        <taxon>Ascomycota</taxon>
        <taxon>Pezizomycotina</taxon>
        <taxon>Eurotiomycetes</taxon>
        <taxon>Eurotiomycetidae</taxon>
        <taxon>Eurotiales</taxon>
        <taxon>Aspergillaceae</taxon>
        <taxon>Aspergillus</taxon>
        <taxon>Aspergillus subgen. Nidulantes</taxon>
    </lineage>
</organism>
<dbReference type="PROSITE" id="PS50048">
    <property type="entry name" value="ZN2_CY6_FUNGAL_2"/>
    <property type="match status" value="1"/>
</dbReference>
<sequence length="861" mass="94674">MSSKRTPRASIACTKCRLRKVRCDVAYRGHPCVNCKLDQEECVVQLRGRESRLRLELGTPDHSSSSPTSASVSVSASEAAPRSDKDSKPKTPRRPPRKKPADPIPTSTPPTSSTAATDIVFQAYPFIRSEFLSRLNQDEIYYLDSQSCFRLPVASPWQGLLHVYFEHINPVVPVLDEAGFWRTVRENGASSGSTLSLFVAQAILFAACPFASRRTIRECGFANCRKARAAFYRRAKLLYRLESELRPIEIIQGTLLLSLCSSAQTSSPVNSVWLSIAVQHARALGVHHHHHHHHHSNPPQGTPLPPDWLELKRLWWVCLVRDRIIALAHRRPLQIAVDNWDAELELLSSRGVCEAMCRSEVHSAPVRQGLFAVFVAVLRLCVPLTRILALASTPEAGHGNGFLDLDPSFELDHADACAEALRQWRDETKARFETCYRAGTPVDSIAMHDHLLQIYYHSAYLHILDSKITAAATRQKHALHAHDALAGIGSAVEAAIEAIATSLSILATRRWTQYIPNSIIMCAVPSVVLDAVYLKATTTSTRTTTTPATIPNAEPFTMHLQSKSSAARARIQTFYETTLALQTRYNNVHPVTEVINKVVDLLDGPNTSNSASAEGSTTPLSASGYGSVYSCGGISMAMRTRHPRACWNWNDLVASQPRYYLGVLRALDLVLSTGRSESMSTPAPAPMSMPIFEPALTPVPPLPAVGCSVANTDIGRDQCAEEDMGIRTDADPGTEVDIFAKSPPIAIQPGPNNVVSTPPPPLPEPPQSQPLHVDTEPEPSKKDTDSSTWSWNWSWDCWNENGGPPRSDGTLALADNHERKISTCSDFDTQQMANSRSSDPVLRDIFGLCRDLDVETLLSMV</sequence>
<dbReference type="AlphaFoldDB" id="A0A0U5GQG5"/>
<dbReference type="Pfam" id="PF04082">
    <property type="entry name" value="Fungal_trans"/>
    <property type="match status" value="1"/>
</dbReference>
<evidence type="ECO:0000313" key="8">
    <source>
        <dbReference type="EMBL" id="CEL03028.1"/>
    </source>
</evidence>
<dbReference type="CDD" id="cd00067">
    <property type="entry name" value="GAL4"/>
    <property type="match status" value="1"/>
</dbReference>
<keyword evidence="2" id="KW-0805">Transcription regulation</keyword>
<feature type="compositionally biased region" description="Pro residues" evidence="6">
    <location>
        <begin position="757"/>
        <end position="768"/>
    </location>
</feature>
<feature type="compositionally biased region" description="Low complexity" evidence="6">
    <location>
        <begin position="63"/>
        <end position="80"/>
    </location>
</feature>
<evidence type="ECO:0000256" key="3">
    <source>
        <dbReference type="ARBA" id="ARBA00023125"/>
    </source>
</evidence>
<keyword evidence="3" id="KW-0238">DNA-binding</keyword>
<name>A0A0U5GQG5_ASPCI</name>
<evidence type="ECO:0000256" key="2">
    <source>
        <dbReference type="ARBA" id="ARBA00023015"/>
    </source>
</evidence>
<dbReference type="OrthoDB" id="5121955at2759"/>
<dbReference type="InterPro" id="IPR007219">
    <property type="entry name" value="XnlR_reg_dom"/>
</dbReference>
<feature type="region of interest" description="Disordered" evidence="6">
    <location>
        <begin position="55"/>
        <end position="114"/>
    </location>
</feature>
<dbReference type="InterPro" id="IPR052761">
    <property type="entry name" value="Fungal_Detox/Toxin_TFs"/>
</dbReference>
<proteinExistence type="predicted"/>
<keyword evidence="5" id="KW-0539">Nucleus</keyword>
<keyword evidence="4" id="KW-0804">Transcription</keyword>
<feature type="domain" description="Zn(2)-C6 fungal-type" evidence="7">
    <location>
        <begin position="12"/>
        <end position="44"/>
    </location>
</feature>
<reference evidence="9" key="1">
    <citation type="journal article" date="2016" name="Genome Announc.">
        <title>Draft genome sequences of fungus Aspergillus calidoustus.</title>
        <authorList>
            <person name="Horn F."/>
            <person name="Linde J."/>
            <person name="Mattern D.J."/>
            <person name="Walther G."/>
            <person name="Guthke R."/>
            <person name="Scherlach K."/>
            <person name="Martin K."/>
            <person name="Brakhage A.A."/>
            <person name="Petzke L."/>
            <person name="Valiante V."/>
        </authorList>
    </citation>
    <scope>NUCLEOTIDE SEQUENCE [LARGE SCALE GENOMIC DNA]</scope>
    <source>
        <strain evidence="9">SF006504</strain>
    </source>
</reference>
<evidence type="ECO:0000256" key="4">
    <source>
        <dbReference type="ARBA" id="ARBA00023163"/>
    </source>
</evidence>
<dbReference type="Pfam" id="PF00172">
    <property type="entry name" value="Zn_clus"/>
    <property type="match status" value="1"/>
</dbReference>
<keyword evidence="9" id="KW-1185">Reference proteome</keyword>
<dbReference type="PANTHER" id="PTHR47425:SF2">
    <property type="entry name" value="FARB-RELATED"/>
    <property type="match status" value="1"/>
</dbReference>
<keyword evidence="1" id="KW-0479">Metal-binding</keyword>
<dbReference type="GO" id="GO:0006351">
    <property type="term" value="P:DNA-templated transcription"/>
    <property type="evidence" value="ECO:0007669"/>
    <property type="project" value="InterPro"/>
</dbReference>
<feature type="compositionally biased region" description="Basic and acidic residues" evidence="6">
    <location>
        <begin position="773"/>
        <end position="785"/>
    </location>
</feature>